<dbReference type="EMBL" id="QRQE01000029">
    <property type="protein sequence ID" value="RHM74020.1"/>
    <property type="molecule type" value="Genomic_DNA"/>
</dbReference>
<accession>A0A2N5NQG8</accession>
<reference evidence="1 2" key="1">
    <citation type="submission" date="2018-08" db="EMBL/GenBank/DDBJ databases">
        <title>A genome reference for cultivated species of the human gut microbiota.</title>
        <authorList>
            <person name="Zou Y."/>
            <person name="Xue W."/>
            <person name="Luo G."/>
        </authorList>
    </citation>
    <scope>NUCLEOTIDE SEQUENCE [LARGE SCALE GENOMIC DNA]</scope>
    <source>
        <strain evidence="1 2">AF33-12</strain>
    </source>
</reference>
<dbReference type="AlphaFoldDB" id="A0A2N5NQG8"/>
<sequence>MVNSIQLNFLSKAQDIFLSINNITHTRRFVHAFLTGKFYSVKISVTFFVTESPSFHHQMMEIPIDIMEID</sequence>
<protein>
    <submittedName>
        <fullName evidence="1">Uncharacterized protein</fullName>
    </submittedName>
</protein>
<evidence type="ECO:0000313" key="2">
    <source>
        <dbReference type="Proteomes" id="UP000285610"/>
    </source>
</evidence>
<comment type="caution">
    <text evidence="1">The sequence shown here is derived from an EMBL/GenBank/DDBJ whole genome shotgun (WGS) entry which is preliminary data.</text>
</comment>
<name>A0A2N5NQG8_MEDGN</name>
<proteinExistence type="predicted"/>
<dbReference type="Proteomes" id="UP000285610">
    <property type="component" value="Unassembled WGS sequence"/>
</dbReference>
<organism evidence="1 2">
    <name type="scientific">Mediterraneibacter gnavus</name>
    <name type="common">Ruminococcus gnavus</name>
    <dbReference type="NCBI Taxonomy" id="33038"/>
    <lineage>
        <taxon>Bacteria</taxon>
        <taxon>Bacillati</taxon>
        <taxon>Bacillota</taxon>
        <taxon>Clostridia</taxon>
        <taxon>Lachnospirales</taxon>
        <taxon>Lachnospiraceae</taxon>
        <taxon>Mediterraneibacter</taxon>
    </lineage>
</organism>
<evidence type="ECO:0000313" key="1">
    <source>
        <dbReference type="EMBL" id="RHM74020.1"/>
    </source>
</evidence>
<gene>
    <name evidence="1" type="ORF">DWZ50_11875</name>
</gene>